<feature type="domain" description="Aminotransferase class V" evidence="2">
    <location>
        <begin position="76"/>
        <end position="341"/>
    </location>
</feature>
<reference evidence="3 4" key="1">
    <citation type="submission" date="2024-02" db="EMBL/GenBank/DDBJ databases">
        <authorList>
            <person name="Chen Y."/>
            <person name="Shah S."/>
            <person name="Dougan E. K."/>
            <person name="Thang M."/>
            <person name="Chan C."/>
        </authorList>
    </citation>
    <scope>NUCLEOTIDE SEQUENCE [LARGE SCALE GENOMIC DNA]</scope>
</reference>
<protein>
    <recommendedName>
        <fullName evidence="2">Aminotransferase class V domain-containing protein</fullName>
    </recommendedName>
</protein>
<organism evidence="3 4">
    <name type="scientific">Durusdinium trenchii</name>
    <dbReference type="NCBI Taxonomy" id="1381693"/>
    <lineage>
        <taxon>Eukaryota</taxon>
        <taxon>Sar</taxon>
        <taxon>Alveolata</taxon>
        <taxon>Dinophyceae</taxon>
        <taxon>Suessiales</taxon>
        <taxon>Symbiodiniaceae</taxon>
        <taxon>Durusdinium</taxon>
    </lineage>
</organism>
<dbReference type="InterPro" id="IPR015424">
    <property type="entry name" value="PyrdxlP-dep_Trfase"/>
</dbReference>
<evidence type="ECO:0000259" key="2">
    <source>
        <dbReference type="Pfam" id="PF00266"/>
    </source>
</evidence>
<dbReference type="Gene3D" id="3.40.640.10">
    <property type="entry name" value="Type I PLP-dependent aspartate aminotransferase-like (Major domain)"/>
    <property type="match status" value="1"/>
</dbReference>
<dbReference type="SUPFAM" id="SSF53383">
    <property type="entry name" value="PLP-dependent transferases"/>
    <property type="match status" value="1"/>
</dbReference>
<evidence type="ECO:0000313" key="4">
    <source>
        <dbReference type="Proteomes" id="UP001642484"/>
    </source>
</evidence>
<dbReference type="PANTHER" id="PTHR43092:SF2">
    <property type="entry name" value="HERCYNYLCYSTEINE SULFOXIDE LYASE"/>
    <property type="match status" value="1"/>
</dbReference>
<name>A0ABP0LN72_9DINO</name>
<keyword evidence="1" id="KW-0663">Pyridoxal phosphate</keyword>
<dbReference type="InterPro" id="IPR000192">
    <property type="entry name" value="Aminotrans_V_dom"/>
</dbReference>
<keyword evidence="4" id="KW-1185">Reference proteome</keyword>
<gene>
    <name evidence="3" type="ORF">CCMP2556_LOCUS21877</name>
</gene>
<dbReference type="Proteomes" id="UP001642484">
    <property type="component" value="Unassembled WGS sequence"/>
</dbReference>
<dbReference type="EMBL" id="CAXAMN010013359">
    <property type="protein sequence ID" value="CAK9040646.1"/>
    <property type="molecule type" value="Genomic_DNA"/>
</dbReference>
<dbReference type="InterPro" id="IPR015421">
    <property type="entry name" value="PyrdxlP-dep_Trfase_major"/>
</dbReference>
<dbReference type="Pfam" id="PF00266">
    <property type="entry name" value="Aminotran_5"/>
    <property type="match status" value="1"/>
</dbReference>
<proteinExistence type="predicted"/>
<evidence type="ECO:0000256" key="1">
    <source>
        <dbReference type="ARBA" id="ARBA00022898"/>
    </source>
</evidence>
<dbReference type="PANTHER" id="PTHR43092">
    <property type="entry name" value="L-CYSTEINE DESULFHYDRASE"/>
    <property type="match status" value="1"/>
</dbReference>
<dbReference type="Gene3D" id="3.90.1150.10">
    <property type="entry name" value="Aspartate Aminotransferase, domain 1"/>
    <property type="match status" value="1"/>
</dbReference>
<dbReference type="InterPro" id="IPR015422">
    <property type="entry name" value="PyrdxlP-dep_Trfase_small"/>
</dbReference>
<accession>A0ABP0LN72</accession>
<evidence type="ECO:0000313" key="3">
    <source>
        <dbReference type="EMBL" id="CAK9040646.1"/>
    </source>
</evidence>
<sequence length="438" mass="48102">MDLRLNLFFVHLSIHCQGIPFGKPTREKYFQFQPGFLNFNHGGFGATPLLVREAQSGFVDQQEAQPTAWFASGGYQKILSEVRPRLAEMMNANSSDVVFLDDASSGLNAVLRSLPWQPQDVMLLTSAAYAVLPNTGKWLQKRYGIQILQAEVHFPAESAETILEPVEQALLELPQPCKLRLAVFDHVSSYPPAILPVARLARMVKARCAETLVLLDGAHALGQVPIDMKQLAEAGVDAYVTDGHKWLMAPKGSGALWASRSIQDILEPAIISSDNAPTTKFQDRFDYIGTRDYTSWCAMGAALDFREMLGGEEKIQGYTSQLAGWAGRMMAGAFGTETVVPLTMTPSMFAVRLPIPSEWPTDAQQRCAGVIAGGLIEKYSTQVISFSVHQKSGNVTHWIRVSSQIYLEQQDFLALTHAVLTLRQSCKSRVGGLGSVVV</sequence>
<comment type="caution">
    <text evidence="3">The sequence shown here is derived from an EMBL/GenBank/DDBJ whole genome shotgun (WGS) entry which is preliminary data.</text>
</comment>